<feature type="region of interest" description="Disordered" evidence="1">
    <location>
        <begin position="53"/>
        <end position="80"/>
    </location>
</feature>
<gene>
    <name evidence="2" type="ORF">PPNO1_LOCUS3721</name>
</gene>
<accession>A0A9P1H228</accession>
<keyword evidence="3" id="KW-1185">Reference proteome</keyword>
<organism evidence="2 3">
    <name type="scientific">Parascedosporium putredinis</name>
    <dbReference type="NCBI Taxonomy" id="1442378"/>
    <lineage>
        <taxon>Eukaryota</taxon>
        <taxon>Fungi</taxon>
        <taxon>Dikarya</taxon>
        <taxon>Ascomycota</taxon>
        <taxon>Pezizomycotina</taxon>
        <taxon>Sordariomycetes</taxon>
        <taxon>Hypocreomycetidae</taxon>
        <taxon>Microascales</taxon>
        <taxon>Microascaceae</taxon>
        <taxon>Parascedosporium</taxon>
    </lineage>
</organism>
<reference evidence="2" key="1">
    <citation type="submission" date="2022-11" db="EMBL/GenBank/DDBJ databases">
        <authorList>
            <person name="Scott C."/>
            <person name="Bruce N."/>
        </authorList>
    </citation>
    <scope>NUCLEOTIDE SEQUENCE</scope>
</reference>
<name>A0A9P1H228_9PEZI</name>
<protein>
    <submittedName>
        <fullName evidence="2">Uncharacterized protein</fullName>
    </submittedName>
</protein>
<feature type="compositionally biased region" description="Basic and acidic residues" evidence="1">
    <location>
        <begin position="111"/>
        <end position="123"/>
    </location>
</feature>
<comment type="caution">
    <text evidence="2">The sequence shown here is derived from an EMBL/GenBank/DDBJ whole genome shotgun (WGS) entry which is preliminary data.</text>
</comment>
<evidence type="ECO:0000313" key="2">
    <source>
        <dbReference type="EMBL" id="CAI4213986.1"/>
    </source>
</evidence>
<sequence>MGRWSYLDTDEARLPDGMKRVGYDADTQVYTFLDAHDGTYWESAPGNQYGKLFPPDAELQEGEWEPPTPTSPTGPRRQDSLVRKFIKRWNSVRLSRSSSAASGTLVGEDAAAEKIEYEPDTKMGEAGVYASSPSSIRSSPSSVDICTAAEDTKKSPIAGAGKETE</sequence>
<feature type="compositionally biased region" description="Low complexity" evidence="1">
    <location>
        <begin position="131"/>
        <end position="142"/>
    </location>
</feature>
<proteinExistence type="predicted"/>
<dbReference type="OrthoDB" id="2107166at2759"/>
<feature type="region of interest" description="Disordered" evidence="1">
    <location>
        <begin position="95"/>
        <end position="165"/>
    </location>
</feature>
<evidence type="ECO:0000256" key="1">
    <source>
        <dbReference type="SAM" id="MobiDB-lite"/>
    </source>
</evidence>
<dbReference type="Proteomes" id="UP000838763">
    <property type="component" value="Unassembled WGS sequence"/>
</dbReference>
<evidence type="ECO:0000313" key="3">
    <source>
        <dbReference type="Proteomes" id="UP000838763"/>
    </source>
</evidence>
<dbReference type="EMBL" id="CALLCH030000010">
    <property type="protein sequence ID" value="CAI4213986.1"/>
    <property type="molecule type" value="Genomic_DNA"/>
</dbReference>
<dbReference type="AlphaFoldDB" id="A0A9P1H228"/>